<evidence type="ECO:0000313" key="10">
    <source>
        <dbReference type="Proteomes" id="UP000321083"/>
    </source>
</evidence>
<dbReference type="GO" id="GO:0005524">
    <property type="term" value="F:ATP binding"/>
    <property type="evidence" value="ECO:0007669"/>
    <property type="project" value="UniProtKB-UniRule"/>
</dbReference>
<feature type="region of interest" description="Disordered" evidence="7">
    <location>
        <begin position="332"/>
        <end position="391"/>
    </location>
</feature>
<dbReference type="Proteomes" id="UP000321083">
    <property type="component" value="Unassembled WGS sequence"/>
</dbReference>
<dbReference type="GO" id="GO:0000407">
    <property type="term" value="C:phagophore assembly site"/>
    <property type="evidence" value="ECO:0007669"/>
    <property type="project" value="TreeGrafter"/>
</dbReference>
<dbReference type="GO" id="GO:0005829">
    <property type="term" value="C:cytosol"/>
    <property type="evidence" value="ECO:0007669"/>
    <property type="project" value="TreeGrafter"/>
</dbReference>
<dbReference type="Pfam" id="PF00069">
    <property type="entry name" value="Pkinase"/>
    <property type="match status" value="1"/>
</dbReference>
<evidence type="ECO:0000256" key="6">
    <source>
        <dbReference type="SAM" id="Coils"/>
    </source>
</evidence>
<feature type="binding site" evidence="5">
    <location>
        <position position="76"/>
    </location>
    <ligand>
        <name>ATP</name>
        <dbReference type="ChEBI" id="CHEBI:30616"/>
    </ligand>
</feature>
<dbReference type="GO" id="GO:0004674">
    <property type="term" value="F:protein serine/threonine kinase activity"/>
    <property type="evidence" value="ECO:0007669"/>
    <property type="project" value="InterPro"/>
</dbReference>
<dbReference type="EMBL" id="SRHE01000022">
    <property type="protein sequence ID" value="TWW12277.1"/>
    <property type="molecule type" value="Genomic_DNA"/>
</dbReference>
<feature type="compositionally biased region" description="Low complexity" evidence="7">
    <location>
        <begin position="332"/>
        <end position="354"/>
    </location>
</feature>
<reference evidence="9 10" key="1">
    <citation type="submission" date="2019-08" db="EMBL/GenBank/DDBJ databases">
        <title>100 year-old enigma solved: identification of Planctomyces bekefii, the type genus and species of the phylum Planctomycetes.</title>
        <authorList>
            <person name="Svetlana D.N."/>
            <person name="Overmann J."/>
        </authorList>
    </citation>
    <scope>NUCLEOTIDE SEQUENCE [LARGE SCALE GENOMIC DNA]</scope>
    <source>
        <strain evidence="9">Phe10_nw2017</strain>
    </source>
</reference>
<keyword evidence="1" id="KW-0808">Transferase</keyword>
<dbReference type="Gene3D" id="3.30.200.20">
    <property type="entry name" value="Phosphorylase Kinase, domain 1"/>
    <property type="match status" value="1"/>
</dbReference>
<name>A0A5C6MDF6_9PLAN</name>
<dbReference type="PROSITE" id="PS00107">
    <property type="entry name" value="PROTEIN_KINASE_ATP"/>
    <property type="match status" value="1"/>
</dbReference>
<sequence>MTFRNIVVLIPNGDIPCFFACGSEWTMFEKFFAKKPAHEQTDISRRFNLIGRVGQGSMSKVWKAVDLQSGRTVALKVLDKEKTLKLEERFKGLKKPTEGEVAMSLSHPNIVKTFEFGWTTEDEMFLVMEFVEGVGLALLVDLQNDEMKRYRLRYMIQIGEALQHFHQQNWIHRDICPRNVMIGDDKTARLIDFGLAVPNTPEFRRPGNRTGTASYMAPELIKRQPTDQRIDIFSYAVTCFEMYTKRFPWDAALTIDAVMQHINKPPVDISTLLPGIDRQVAGAIMKGLQANPDERWQKIGDMVAEIREAEARLVKLAREAAAAKQQAAAPAGAAASATASSPAAAPKGTATGSAQPAKPAPADSRPVNAKPAKKKKRSGDDDIDLTALFAE</sequence>
<dbReference type="CDD" id="cd14014">
    <property type="entry name" value="STKc_PknB_like"/>
    <property type="match status" value="1"/>
</dbReference>
<feature type="coiled-coil region" evidence="6">
    <location>
        <begin position="299"/>
        <end position="326"/>
    </location>
</feature>
<dbReference type="InterPro" id="IPR045269">
    <property type="entry name" value="Atg1-like"/>
</dbReference>
<dbReference type="InterPro" id="IPR017441">
    <property type="entry name" value="Protein_kinase_ATP_BS"/>
</dbReference>
<keyword evidence="10" id="KW-1185">Reference proteome</keyword>
<evidence type="ECO:0000256" key="3">
    <source>
        <dbReference type="ARBA" id="ARBA00022777"/>
    </source>
</evidence>
<evidence type="ECO:0000256" key="2">
    <source>
        <dbReference type="ARBA" id="ARBA00022741"/>
    </source>
</evidence>
<proteinExistence type="predicted"/>
<evidence type="ECO:0000256" key="7">
    <source>
        <dbReference type="SAM" id="MobiDB-lite"/>
    </source>
</evidence>
<dbReference type="PANTHER" id="PTHR24348:SF22">
    <property type="entry name" value="NON-SPECIFIC SERINE_THREONINE PROTEIN KINASE"/>
    <property type="match status" value="1"/>
</dbReference>
<dbReference type="PANTHER" id="PTHR24348">
    <property type="entry name" value="SERINE/THREONINE-PROTEIN KINASE UNC-51-RELATED"/>
    <property type="match status" value="1"/>
</dbReference>
<reference evidence="9 10" key="2">
    <citation type="submission" date="2019-08" db="EMBL/GenBank/DDBJ databases">
        <authorList>
            <person name="Henke P."/>
        </authorList>
    </citation>
    <scope>NUCLEOTIDE SEQUENCE [LARGE SCALE GENOMIC DNA]</scope>
    <source>
        <strain evidence="9">Phe10_nw2017</strain>
    </source>
</reference>
<accession>A0A5C6MDF6</accession>
<comment type="caution">
    <text evidence="9">The sequence shown here is derived from an EMBL/GenBank/DDBJ whole genome shotgun (WGS) entry which is preliminary data.</text>
</comment>
<dbReference type="Gene3D" id="1.10.510.10">
    <property type="entry name" value="Transferase(Phosphotransferase) domain 1"/>
    <property type="match status" value="1"/>
</dbReference>
<dbReference type="SUPFAM" id="SSF56112">
    <property type="entry name" value="Protein kinase-like (PK-like)"/>
    <property type="match status" value="1"/>
</dbReference>
<keyword evidence="4 5" id="KW-0067">ATP-binding</keyword>
<keyword evidence="6" id="KW-0175">Coiled coil</keyword>
<evidence type="ECO:0000313" key="9">
    <source>
        <dbReference type="EMBL" id="TWW12277.1"/>
    </source>
</evidence>
<organism evidence="9 10">
    <name type="scientific">Planctomyces bekefii</name>
    <dbReference type="NCBI Taxonomy" id="1653850"/>
    <lineage>
        <taxon>Bacteria</taxon>
        <taxon>Pseudomonadati</taxon>
        <taxon>Planctomycetota</taxon>
        <taxon>Planctomycetia</taxon>
        <taxon>Planctomycetales</taxon>
        <taxon>Planctomycetaceae</taxon>
        <taxon>Planctomyces</taxon>
    </lineage>
</organism>
<dbReference type="PROSITE" id="PS50011">
    <property type="entry name" value="PROTEIN_KINASE_DOM"/>
    <property type="match status" value="1"/>
</dbReference>
<gene>
    <name evidence="9" type="ORF">E3A20_02310</name>
</gene>
<evidence type="ECO:0000256" key="1">
    <source>
        <dbReference type="ARBA" id="ARBA00022679"/>
    </source>
</evidence>
<evidence type="ECO:0000259" key="8">
    <source>
        <dbReference type="PROSITE" id="PS50011"/>
    </source>
</evidence>
<evidence type="ECO:0000256" key="5">
    <source>
        <dbReference type="PROSITE-ProRule" id="PRU10141"/>
    </source>
</evidence>
<keyword evidence="2 5" id="KW-0547">Nucleotide-binding</keyword>
<dbReference type="GO" id="GO:0005776">
    <property type="term" value="C:autophagosome"/>
    <property type="evidence" value="ECO:0007669"/>
    <property type="project" value="TreeGrafter"/>
</dbReference>
<dbReference type="GO" id="GO:0016020">
    <property type="term" value="C:membrane"/>
    <property type="evidence" value="ECO:0007669"/>
    <property type="project" value="TreeGrafter"/>
</dbReference>
<dbReference type="AlphaFoldDB" id="A0A5C6MDF6"/>
<feature type="domain" description="Protein kinase" evidence="8">
    <location>
        <begin position="47"/>
        <end position="313"/>
    </location>
</feature>
<dbReference type="InterPro" id="IPR011009">
    <property type="entry name" value="Kinase-like_dom_sf"/>
</dbReference>
<keyword evidence="3" id="KW-0418">Kinase</keyword>
<dbReference type="InterPro" id="IPR000719">
    <property type="entry name" value="Prot_kinase_dom"/>
</dbReference>
<evidence type="ECO:0000256" key="4">
    <source>
        <dbReference type="ARBA" id="ARBA00022840"/>
    </source>
</evidence>
<protein>
    <recommendedName>
        <fullName evidence="8">Protein kinase domain-containing protein</fullName>
    </recommendedName>
</protein>